<accession>A0A3B0LX79</accession>
<name>A0A3B0LX79_9GAMM</name>
<evidence type="ECO:0000313" key="1">
    <source>
        <dbReference type="EMBL" id="SSW95215.1"/>
    </source>
</evidence>
<dbReference type="AlphaFoldDB" id="A0A3B0LX79"/>
<organism evidence="1">
    <name type="scientific">Arsenophonus endosymbiont of Trialeurodes vaporariorum</name>
    <dbReference type="NCBI Taxonomy" id="235567"/>
    <lineage>
        <taxon>Bacteria</taxon>
        <taxon>Pseudomonadati</taxon>
        <taxon>Pseudomonadota</taxon>
        <taxon>Gammaproteobacteria</taxon>
        <taxon>Enterobacterales</taxon>
        <taxon>Morganellaceae</taxon>
        <taxon>Arsenophonus</taxon>
    </lineage>
</organism>
<gene>
    <name evidence="1" type="ORF">ARTV_0959</name>
</gene>
<dbReference type="EMBL" id="UFQR01000003">
    <property type="protein sequence ID" value="SSW95215.1"/>
    <property type="molecule type" value="Genomic_DNA"/>
</dbReference>
<protein>
    <submittedName>
        <fullName evidence="1">Uncharacterized protein</fullName>
    </submittedName>
</protein>
<proteinExistence type="predicted"/>
<sequence length="44" mass="5076">MTKKHAQENDVKVIIAKYSEEELNIQIIISGEQQFDITLNSIQD</sequence>
<reference evidence="1" key="1">
    <citation type="submission" date="2018-04" db="EMBL/GenBank/DDBJ databases">
        <authorList>
            <person name="Go L.Y."/>
            <person name="Mitchell J.A."/>
        </authorList>
    </citation>
    <scope>NUCLEOTIDE SEQUENCE</scope>
    <source>
        <strain evidence="1">ARTV</strain>
    </source>
</reference>